<organism evidence="1">
    <name type="scientific">Tanacetum cinerariifolium</name>
    <name type="common">Dalmatian daisy</name>
    <name type="synonym">Chrysanthemum cinerariifolium</name>
    <dbReference type="NCBI Taxonomy" id="118510"/>
    <lineage>
        <taxon>Eukaryota</taxon>
        <taxon>Viridiplantae</taxon>
        <taxon>Streptophyta</taxon>
        <taxon>Embryophyta</taxon>
        <taxon>Tracheophyta</taxon>
        <taxon>Spermatophyta</taxon>
        <taxon>Magnoliopsida</taxon>
        <taxon>eudicotyledons</taxon>
        <taxon>Gunneridae</taxon>
        <taxon>Pentapetalae</taxon>
        <taxon>asterids</taxon>
        <taxon>campanulids</taxon>
        <taxon>Asterales</taxon>
        <taxon>Asteraceae</taxon>
        <taxon>Asteroideae</taxon>
        <taxon>Anthemideae</taxon>
        <taxon>Anthemidinae</taxon>
        <taxon>Tanacetum</taxon>
    </lineage>
</organism>
<dbReference type="EMBL" id="BKCJ010003553">
    <property type="protein sequence ID" value="GEU55781.1"/>
    <property type="molecule type" value="Genomic_DNA"/>
</dbReference>
<sequence>MFARGEEYKGQEEGWKMSLLIIFKMKGRDGKGMVKGDINRDKSVGMLHSRGKLLLMLDADGAPKVDDGAKFEKQVSALQTKLAMQQHSLREVRRRDPNCKRVIGPEACRLIVPREVLDRWEDTLCQSLILGSEKSYCSFKDYSTLLVDDGGSAVISKKRFD</sequence>
<reference evidence="1" key="1">
    <citation type="journal article" date="2019" name="Sci. Rep.">
        <title>Draft genome of Tanacetum cinerariifolium, the natural source of mosquito coil.</title>
        <authorList>
            <person name="Yamashiro T."/>
            <person name="Shiraishi A."/>
            <person name="Satake H."/>
            <person name="Nakayama K."/>
        </authorList>
    </citation>
    <scope>NUCLEOTIDE SEQUENCE</scope>
</reference>
<protein>
    <submittedName>
        <fullName evidence="1">Zinc finger, C6HC-type</fullName>
    </submittedName>
</protein>
<gene>
    <name evidence="1" type="ORF">Tci_027759</name>
</gene>
<name>A0A6L2L1N2_TANCI</name>
<evidence type="ECO:0000313" key="1">
    <source>
        <dbReference type="EMBL" id="GEU55781.1"/>
    </source>
</evidence>
<proteinExistence type="predicted"/>
<dbReference type="AlphaFoldDB" id="A0A6L2L1N2"/>
<accession>A0A6L2L1N2</accession>
<comment type="caution">
    <text evidence="1">The sequence shown here is derived from an EMBL/GenBank/DDBJ whole genome shotgun (WGS) entry which is preliminary data.</text>
</comment>